<evidence type="ECO:0000256" key="5">
    <source>
        <dbReference type="ARBA" id="ARBA00023242"/>
    </source>
</evidence>
<dbReference type="EMBL" id="LSMT01000225">
    <property type="protein sequence ID" value="PFX22916.1"/>
    <property type="molecule type" value="Genomic_DNA"/>
</dbReference>
<feature type="domain" description="Macro" evidence="10">
    <location>
        <begin position="787"/>
        <end position="958"/>
    </location>
</feature>
<evidence type="ECO:0000256" key="4">
    <source>
        <dbReference type="ARBA" id="ARBA00023027"/>
    </source>
</evidence>
<dbReference type="Gene3D" id="3.30.720.50">
    <property type="match status" value="1"/>
</dbReference>
<feature type="compositionally biased region" description="Acidic residues" evidence="7">
    <location>
        <begin position="276"/>
        <end position="297"/>
    </location>
</feature>
<protein>
    <recommendedName>
        <fullName evidence="6">Poly [ADP-ribose] polymerase</fullName>
        <shortName evidence="6">PARP</shortName>
        <ecNumber evidence="6">2.4.2.-</ecNumber>
    </recommendedName>
</protein>
<dbReference type="SMART" id="SM00506">
    <property type="entry name" value="A1pp"/>
    <property type="match status" value="2"/>
</dbReference>
<evidence type="ECO:0000313" key="11">
    <source>
        <dbReference type="EMBL" id="PFX22916.1"/>
    </source>
</evidence>
<keyword evidence="12" id="KW-1185">Reference proteome</keyword>
<keyword evidence="4 6" id="KW-0520">NAD</keyword>
<evidence type="ECO:0000256" key="2">
    <source>
        <dbReference type="ARBA" id="ARBA00022676"/>
    </source>
</evidence>
<dbReference type="Pfam" id="PF02825">
    <property type="entry name" value="WWE"/>
    <property type="match status" value="1"/>
</dbReference>
<dbReference type="Pfam" id="PF01661">
    <property type="entry name" value="Macro"/>
    <property type="match status" value="3"/>
</dbReference>
<dbReference type="CDD" id="cd01439">
    <property type="entry name" value="TCCD_inducible_PARP_like"/>
    <property type="match status" value="1"/>
</dbReference>
<dbReference type="SUPFAM" id="SSF117839">
    <property type="entry name" value="WWE domain"/>
    <property type="match status" value="1"/>
</dbReference>
<keyword evidence="5" id="KW-0539">Nucleus</keyword>
<dbReference type="InterPro" id="IPR052056">
    <property type="entry name" value="Mono-ARTD/PARP"/>
</dbReference>
<feature type="domain" description="PARP catalytic" evidence="9">
    <location>
        <begin position="1504"/>
        <end position="1699"/>
    </location>
</feature>
<dbReference type="Gene3D" id="3.40.220.10">
    <property type="entry name" value="Leucine Aminopeptidase, subunit E, domain 1"/>
    <property type="match status" value="3"/>
</dbReference>
<feature type="domain" description="Macro" evidence="10">
    <location>
        <begin position="1152"/>
        <end position="1327"/>
    </location>
</feature>
<dbReference type="GO" id="GO:0003950">
    <property type="term" value="F:NAD+ poly-ADP-ribosyltransferase activity"/>
    <property type="evidence" value="ECO:0007669"/>
    <property type="project" value="UniProtKB-UniRule"/>
</dbReference>
<keyword evidence="2 6" id="KW-0328">Glycosyltransferase</keyword>
<proteinExistence type="predicted"/>
<sequence>MPHISCFQSVKNTLGHQRCVLSKLVCRQNRGVEQEPIRDHVFDDNADASLPDETSAATNKATVIQVREAGDDSIAEGHGANNDRTYAKVILVQDAYSASGSLNEDAPPDDLCAYRYAHDDNTHATESEYSNQFNNSDESGATTSFPTGVVRKDLDFNEVQEGALSRCHSSHASMDLLKVDPMISKYKASCSDRHEEHMDDDITEETDFHHIFDADNAAIDADEGNTRKFGFHTSDIDHAEAKNTVDDGNDGEDVGGDGDDRGGSGYGDRLAVVTDSIEEDSGNDDDHDYSHDGDEDGGGSGRDVNIEEHGVNCGDNDTDGDAKDDHDQNGIDESSGHSNGRNCQVFLVVDPEVIRYIFETVHKDEFNKFLKEQGIEFDWKDGSNLANFNCIGDTDQETLTSRVRAAQSFVGNFRKYEIPMEKNIWKAVKKDLLPTDGFPKIQYLEADLKLKVIAKDPEGKYRELIEEKLPTSSTRFHYSKGHISLLKKTDFVQNNVKEKCKQVDVYLDEENEEVRLQGPRHELDSVKEEFLKQRQATHEKRLNDELSQNVVRFLATEKGRNAVEDVLQTHRFKAVIEFETFAGKKFAKILANSAEDLKEAVARTSRIVHEEEVEVDEKNLTLKSHPEWNELCSNEMKKNPGMSIQGPDRPSTLLIGFTEQVKSSAKRLQQFLDENSIRTEQIHCRSWLIKQYIKVHRDKDLRLKETELVQSSVEFFADETKDDIFHISGQGNGIHEAKKFLTEIINNTEVNSFTIEQPGLKKTFERIRDALLTSSGTHCLLVTESVEEMMQITTANGQTICRKIGNISEERAHTVVIPTGECFDAIRMSYLSVSPVSESVPVGGTSLSPRYIGLPFQRVIHTHCTDWSEGLGEKTLRTIVKESLQKVANIGGGSIAFTVIGTGRLRFPANDACSIMVDEVLKFFQSNSESCFKDVRLIAFHQNKITSEALRQVLKSTQESDKRKTMFSMPKPVIAVHEEIRRVSVQIKRGNLIHENTDAIVNVIGPDMNMNAAGDLSRSLAKACGPKVQEECRLQSPQQAGEVVMTTAGNLPTQSIIHLIPKSKENISKCIEKCLQLADRKGLGSISLPAIGTGGFGLSAKESANVIFQALSSLSFTGHLGLVSIVILHARMIESFRHEKEMRAIPSLASAVTKSTHTPSIALHIEILKGDLTQQHTDAIFNTINTDMNMRNAGRISSAIAEASGHLVEDECAKLSPQPGGSAVITNGGKLKARHIIHLVPLSSDKHHLQMCLENGLRLAEKCGLHSISVPAIGTGGYGLTATHSANMIFQALENVGKDCVSIRQVNIVVFNDEKIHDAFKIEKDKLQQNVRVDRIETQPMTQSECKEAKVKDVGIAQLSESQVNLLMGEAQDLDIQMVFDATKNCIKVRGDASEVQILVPKIYEEIIQRREELQDEQEEENAKMISKIVQWSYETKDGMETQFDLRTNYNIELAHNKGKTSVTLPFKDDNFSIDLREMTAMGQQYGEAIILKRNRKDAEGVPLPEHWSPMTTDEDFEAVQLDTRSKEYQQVANKLLSAAKANLTIKRIERIQNLFKYKKYMLTKLKMEERKHGGSNEKHLFHGTSSKSFTSINKEGFDRGYTGIHGKIYGSGVYFARDARYSESYTEADDNGDRYMYLARVLVGSFCQGTPEMKKPKVIDSNGYEISFDSTVNRTVNPTIFVVFTDDQCYPDYLITFR</sequence>
<evidence type="ECO:0000259" key="10">
    <source>
        <dbReference type="PROSITE" id="PS51154"/>
    </source>
</evidence>
<dbReference type="GO" id="GO:0005737">
    <property type="term" value="C:cytoplasm"/>
    <property type="evidence" value="ECO:0007669"/>
    <property type="project" value="TreeGrafter"/>
</dbReference>
<evidence type="ECO:0000256" key="3">
    <source>
        <dbReference type="ARBA" id="ARBA00022679"/>
    </source>
</evidence>
<feature type="domain" description="WWE" evidence="8">
    <location>
        <begin position="1418"/>
        <end position="1494"/>
    </location>
</feature>
<evidence type="ECO:0000259" key="8">
    <source>
        <dbReference type="PROSITE" id="PS50918"/>
    </source>
</evidence>
<dbReference type="PANTHER" id="PTHR14453:SF67">
    <property type="entry name" value="POLY [ADP-RIBOSE] POLYMERASE"/>
    <property type="match status" value="1"/>
</dbReference>
<gene>
    <name evidence="11" type="primary">PARP14</name>
    <name evidence="11" type="ORF">AWC38_SpisGene12542</name>
</gene>
<dbReference type="PROSITE" id="PS51059">
    <property type="entry name" value="PARP_CATALYTIC"/>
    <property type="match status" value="1"/>
</dbReference>
<dbReference type="InterPro" id="IPR012317">
    <property type="entry name" value="Poly(ADP-ribose)pol_cat_dom"/>
</dbReference>
<keyword evidence="3 6" id="KW-0808">Transferase</keyword>
<dbReference type="InterPro" id="IPR043472">
    <property type="entry name" value="Macro_dom-like"/>
</dbReference>
<name>A0A2B4S0H5_STYPI</name>
<dbReference type="SUPFAM" id="SSF52949">
    <property type="entry name" value="Macro domain-like"/>
    <property type="match status" value="3"/>
</dbReference>
<feature type="compositionally biased region" description="Acidic residues" evidence="7">
    <location>
        <begin position="247"/>
        <end position="257"/>
    </location>
</feature>
<feature type="region of interest" description="Disordered" evidence="7">
    <location>
        <begin position="240"/>
        <end position="337"/>
    </location>
</feature>
<dbReference type="Pfam" id="PF00644">
    <property type="entry name" value="PARP"/>
    <property type="match status" value="1"/>
</dbReference>
<dbReference type="InterPro" id="IPR004170">
    <property type="entry name" value="WWE_dom"/>
</dbReference>
<comment type="subcellular location">
    <subcellularLocation>
        <location evidence="1">Nucleus</location>
    </subcellularLocation>
</comment>
<dbReference type="PANTHER" id="PTHR14453">
    <property type="entry name" value="PARP/ZINC FINGER CCCH TYPE DOMAIN CONTAINING PROTEIN"/>
    <property type="match status" value="1"/>
</dbReference>
<evidence type="ECO:0000259" key="9">
    <source>
        <dbReference type="PROSITE" id="PS51059"/>
    </source>
</evidence>
<dbReference type="GO" id="GO:0010629">
    <property type="term" value="P:negative regulation of gene expression"/>
    <property type="evidence" value="ECO:0007669"/>
    <property type="project" value="TreeGrafter"/>
</dbReference>
<accession>A0A2B4S0H5</accession>
<evidence type="ECO:0000313" key="12">
    <source>
        <dbReference type="Proteomes" id="UP000225706"/>
    </source>
</evidence>
<organism evidence="11 12">
    <name type="scientific">Stylophora pistillata</name>
    <name type="common">Smooth cauliflower coral</name>
    <dbReference type="NCBI Taxonomy" id="50429"/>
    <lineage>
        <taxon>Eukaryota</taxon>
        <taxon>Metazoa</taxon>
        <taxon>Cnidaria</taxon>
        <taxon>Anthozoa</taxon>
        <taxon>Hexacorallia</taxon>
        <taxon>Scleractinia</taxon>
        <taxon>Astrocoeniina</taxon>
        <taxon>Pocilloporidae</taxon>
        <taxon>Stylophora</taxon>
    </lineage>
</organism>
<dbReference type="STRING" id="50429.A0A2B4S0H5"/>
<feature type="domain" description="Macro" evidence="10">
    <location>
        <begin position="972"/>
        <end position="1144"/>
    </location>
</feature>
<dbReference type="Gene3D" id="3.90.228.10">
    <property type="match status" value="1"/>
</dbReference>
<reference evidence="12" key="1">
    <citation type="journal article" date="2017" name="bioRxiv">
        <title>Comparative analysis of the genomes of Stylophora pistillata and Acropora digitifera provides evidence for extensive differences between species of corals.</title>
        <authorList>
            <person name="Voolstra C.R."/>
            <person name="Li Y."/>
            <person name="Liew Y.J."/>
            <person name="Baumgarten S."/>
            <person name="Zoccola D."/>
            <person name="Flot J.-F."/>
            <person name="Tambutte S."/>
            <person name="Allemand D."/>
            <person name="Aranda M."/>
        </authorList>
    </citation>
    <scope>NUCLEOTIDE SEQUENCE [LARGE SCALE GENOMIC DNA]</scope>
</reference>
<evidence type="ECO:0000256" key="7">
    <source>
        <dbReference type="SAM" id="MobiDB-lite"/>
    </source>
</evidence>
<dbReference type="Proteomes" id="UP000225706">
    <property type="component" value="Unassembled WGS sequence"/>
</dbReference>
<evidence type="ECO:0000256" key="1">
    <source>
        <dbReference type="ARBA" id="ARBA00004123"/>
    </source>
</evidence>
<dbReference type="PROSITE" id="PS51154">
    <property type="entry name" value="MACRO"/>
    <property type="match status" value="3"/>
</dbReference>
<evidence type="ECO:0000256" key="6">
    <source>
        <dbReference type="RuleBase" id="RU362114"/>
    </source>
</evidence>
<dbReference type="SUPFAM" id="SSF56399">
    <property type="entry name" value="ADP-ribosylation"/>
    <property type="match status" value="1"/>
</dbReference>
<dbReference type="EC" id="2.4.2.-" evidence="6"/>
<dbReference type="GO" id="GO:0003714">
    <property type="term" value="F:transcription corepressor activity"/>
    <property type="evidence" value="ECO:0007669"/>
    <property type="project" value="TreeGrafter"/>
</dbReference>
<dbReference type="InterPro" id="IPR002589">
    <property type="entry name" value="Macro_dom"/>
</dbReference>
<dbReference type="InterPro" id="IPR037197">
    <property type="entry name" value="WWE_dom_sf"/>
</dbReference>
<dbReference type="OrthoDB" id="5989590at2759"/>
<dbReference type="GO" id="GO:0005634">
    <property type="term" value="C:nucleus"/>
    <property type="evidence" value="ECO:0007669"/>
    <property type="project" value="UniProtKB-SubCell"/>
</dbReference>
<feature type="compositionally biased region" description="Basic and acidic residues" evidence="7">
    <location>
        <begin position="320"/>
        <end position="329"/>
    </location>
</feature>
<comment type="caution">
    <text evidence="11">The sequence shown here is derived from an EMBL/GenBank/DDBJ whole genome shotgun (WGS) entry which is preliminary data.</text>
</comment>
<dbReference type="PROSITE" id="PS50918">
    <property type="entry name" value="WWE"/>
    <property type="match status" value="1"/>
</dbReference>